<keyword evidence="2" id="KW-0349">Heme</keyword>
<dbReference type="Proteomes" id="UP000320513">
    <property type="component" value="Unassembled WGS sequence"/>
</dbReference>
<dbReference type="PRINTS" id="PR00463">
    <property type="entry name" value="EP450I"/>
</dbReference>
<dbReference type="InterPro" id="IPR001128">
    <property type="entry name" value="Cyt_P450"/>
</dbReference>
<keyword evidence="2" id="KW-0408">Iron</keyword>
<dbReference type="InterPro" id="IPR050121">
    <property type="entry name" value="Cytochrome_P450_monoxygenase"/>
</dbReference>
<keyword evidence="4" id="KW-1185">Reference proteome</keyword>
<dbReference type="GO" id="GO:0004497">
    <property type="term" value="F:monooxygenase activity"/>
    <property type="evidence" value="ECO:0007669"/>
    <property type="project" value="InterPro"/>
</dbReference>
<evidence type="ECO:0000313" key="3">
    <source>
        <dbReference type="EMBL" id="TVS85705.1"/>
    </source>
</evidence>
<dbReference type="AlphaFoldDB" id="A0A557XJ16"/>
<comment type="cofactor">
    <cofactor evidence="2">
        <name>heme</name>
        <dbReference type="ChEBI" id="CHEBI:30413"/>
    </cofactor>
</comment>
<name>A0A557XJ16_9MYCO</name>
<dbReference type="GO" id="GO:0005506">
    <property type="term" value="F:iron ion binding"/>
    <property type="evidence" value="ECO:0007669"/>
    <property type="project" value="InterPro"/>
</dbReference>
<sequence length="268" mass="29399">MSGVLSPGGRYVRYRRRIDAVVGSLVAAARADPALQERDDLVALLLRARDDNGRPIPDRHVVNELVTLVVSGHETTSAALAWAVERLRRHPRLLSRLTDEADAGGCDLRQATIWEVQRTRPVITGGLRWTKTRIRLGQWVIPPETLVIASIQLAHESDTNFPDATSFEPDRFTGATPKPFAWIAFGGGMNRCIGSAFANMEMDVTLRTLLREFRFAPTDAPCERRQNRGVAIVPSRGGRAVVYRRATGTAAGRVSHRGGDGCGGRRAV</sequence>
<comment type="caution">
    <text evidence="3">The sequence shown here is derived from an EMBL/GenBank/DDBJ whole genome shotgun (WGS) entry which is preliminary data.</text>
</comment>
<dbReference type="RefSeq" id="WP_144954175.1">
    <property type="nucleotide sequence ID" value="NZ_VMQU01000093.1"/>
</dbReference>
<evidence type="ECO:0000256" key="1">
    <source>
        <dbReference type="ARBA" id="ARBA00010617"/>
    </source>
</evidence>
<proteinExistence type="inferred from homology"/>
<keyword evidence="2" id="KW-0479">Metal-binding</keyword>
<dbReference type="Gene3D" id="1.10.630.10">
    <property type="entry name" value="Cytochrome P450"/>
    <property type="match status" value="1"/>
</dbReference>
<dbReference type="Pfam" id="PF00067">
    <property type="entry name" value="p450"/>
    <property type="match status" value="1"/>
</dbReference>
<dbReference type="InterPro" id="IPR002401">
    <property type="entry name" value="Cyt_P450_E_grp-I"/>
</dbReference>
<evidence type="ECO:0000313" key="4">
    <source>
        <dbReference type="Proteomes" id="UP000320513"/>
    </source>
</evidence>
<comment type="similarity">
    <text evidence="1">Belongs to the cytochrome P450 family.</text>
</comment>
<dbReference type="GO" id="GO:0016705">
    <property type="term" value="F:oxidoreductase activity, acting on paired donors, with incorporation or reduction of molecular oxygen"/>
    <property type="evidence" value="ECO:0007669"/>
    <property type="project" value="InterPro"/>
</dbReference>
<evidence type="ECO:0000256" key="2">
    <source>
        <dbReference type="PIRSR" id="PIRSR602401-1"/>
    </source>
</evidence>
<dbReference type="PANTHER" id="PTHR24305">
    <property type="entry name" value="CYTOCHROME P450"/>
    <property type="match status" value="1"/>
</dbReference>
<dbReference type="PANTHER" id="PTHR24305:SF166">
    <property type="entry name" value="CYTOCHROME P450 12A4, MITOCHONDRIAL-RELATED"/>
    <property type="match status" value="1"/>
</dbReference>
<dbReference type="GO" id="GO:0020037">
    <property type="term" value="F:heme binding"/>
    <property type="evidence" value="ECO:0007669"/>
    <property type="project" value="InterPro"/>
</dbReference>
<accession>A0A557XJ16</accession>
<dbReference type="InterPro" id="IPR036396">
    <property type="entry name" value="Cyt_P450_sf"/>
</dbReference>
<reference evidence="3 4" key="1">
    <citation type="submission" date="2019-07" db="EMBL/GenBank/DDBJ databases">
        <title>New Mycobacterium species.</title>
        <authorList>
            <person name="Tortoli E."/>
            <person name="Ghielmetti G."/>
            <person name="Friedel U."/>
            <person name="Trovato A."/>
        </authorList>
    </citation>
    <scope>NUCLEOTIDE SEQUENCE [LARGE SCALE GENOMIC DNA]</scope>
    <source>
        <strain evidence="3 4">16-83</strain>
    </source>
</reference>
<dbReference type="SUPFAM" id="SSF48264">
    <property type="entry name" value="Cytochrome P450"/>
    <property type="match status" value="1"/>
</dbReference>
<gene>
    <name evidence="3" type="ORF">FPZ47_19360</name>
</gene>
<dbReference type="EMBL" id="VMQU01000093">
    <property type="protein sequence ID" value="TVS85705.1"/>
    <property type="molecule type" value="Genomic_DNA"/>
</dbReference>
<protein>
    <submittedName>
        <fullName evidence="3">Cytochrome P450</fullName>
    </submittedName>
</protein>
<dbReference type="PRINTS" id="PR00385">
    <property type="entry name" value="P450"/>
</dbReference>
<organism evidence="3 4">
    <name type="scientific">Mycobacterium helveticum</name>
    <dbReference type="NCBI Taxonomy" id="2592811"/>
    <lineage>
        <taxon>Bacteria</taxon>
        <taxon>Bacillati</taxon>
        <taxon>Actinomycetota</taxon>
        <taxon>Actinomycetes</taxon>
        <taxon>Mycobacteriales</taxon>
        <taxon>Mycobacteriaceae</taxon>
        <taxon>Mycobacterium</taxon>
    </lineage>
</organism>
<dbReference type="OrthoDB" id="7376058at2"/>
<feature type="binding site" description="axial binding residue" evidence="2">
    <location>
        <position position="192"/>
    </location>
    <ligand>
        <name>heme</name>
        <dbReference type="ChEBI" id="CHEBI:30413"/>
    </ligand>
    <ligandPart>
        <name>Fe</name>
        <dbReference type="ChEBI" id="CHEBI:18248"/>
    </ligandPart>
</feature>